<dbReference type="RefSeq" id="WP_138651703.1">
    <property type="nucleotide sequence ID" value="NZ_CP040637.1"/>
</dbReference>
<gene>
    <name evidence="1" type="ORF">FGF80_00985</name>
</gene>
<evidence type="ECO:0000313" key="2">
    <source>
        <dbReference type="Proteomes" id="UP000307562"/>
    </source>
</evidence>
<dbReference type="GeneID" id="96154496"/>
<name>A0A4P9TE07_9EURY</name>
<protein>
    <submittedName>
        <fullName evidence="1">Uncharacterized protein</fullName>
    </submittedName>
</protein>
<dbReference type="EMBL" id="CP040637">
    <property type="protein sequence ID" value="QCW01900.1"/>
    <property type="molecule type" value="Genomic_DNA"/>
</dbReference>
<proteinExistence type="predicted"/>
<organism evidence="1 2">
    <name type="scientific">Natrinema pallidum</name>
    <dbReference type="NCBI Taxonomy" id="69527"/>
    <lineage>
        <taxon>Archaea</taxon>
        <taxon>Methanobacteriati</taxon>
        <taxon>Methanobacteriota</taxon>
        <taxon>Stenosarchaea group</taxon>
        <taxon>Halobacteria</taxon>
        <taxon>Halobacteriales</taxon>
        <taxon>Natrialbaceae</taxon>
        <taxon>Natrinema</taxon>
    </lineage>
</organism>
<keyword evidence="2" id="KW-1185">Reference proteome</keyword>
<dbReference type="AlphaFoldDB" id="A0A4P9TE07"/>
<sequence length="112" mass="12395">MELDEALKALECGGEMKVRETPIGDKLSATTPTGEDWHAAGDELEAVRKVTGEYEDVAVRAYHACKDGDLDEEEIQRALAEADVEEPWRVIGRVENIPVSVNRARELATQDD</sequence>
<dbReference type="KEGG" id="npl:FGF80_00985"/>
<reference evidence="2" key="1">
    <citation type="submission" date="2019-05" db="EMBL/GenBank/DDBJ databases">
        <title>Complete Genome Sequence and Methylation Pattern of the Halophilic Archaeon Natrinema pallidum BOL6-1.</title>
        <authorList>
            <person name="DasSarma P."/>
            <person name="DasSarma B.P."/>
            <person name="DasSarma S.L."/>
            <person name="Martinez F.L."/>
            <person name="Guzman D."/>
            <person name="Roberts R.J."/>
            <person name="DasSarma S."/>
        </authorList>
    </citation>
    <scope>NUCLEOTIDE SEQUENCE [LARGE SCALE GENOMIC DNA]</scope>
    <source>
        <strain evidence="2">BOL6-1</strain>
    </source>
</reference>
<dbReference type="Proteomes" id="UP000307562">
    <property type="component" value="Chromosome"/>
</dbReference>
<evidence type="ECO:0000313" key="1">
    <source>
        <dbReference type="EMBL" id="QCW01900.1"/>
    </source>
</evidence>
<accession>A0A4P9TE07</accession>